<dbReference type="InterPro" id="IPR007918">
    <property type="entry name" value="MDM35_apoptosis"/>
</dbReference>
<evidence type="ECO:0000256" key="3">
    <source>
        <dbReference type="ARBA" id="ARBA00022990"/>
    </source>
</evidence>
<dbReference type="InterPro" id="IPR017901">
    <property type="entry name" value="C-CAP_CF_C-like"/>
</dbReference>
<dbReference type="GO" id="GO:0016020">
    <property type="term" value="C:membrane"/>
    <property type="evidence" value="ECO:0007669"/>
    <property type="project" value="InterPro"/>
</dbReference>
<sequence length="1365" mass="151936">MSASLAPECNEVKERYDTCFLKWYSEKYLRGAEKDNKECAPLFKEYQKCLLAALKDRGIDKLLDEAREDNKENDARLTAPKINLEPCLPKPEVWYAAHVIRRGADAPPGLAFKSVSSCVNRDGRPSLSSSHDCTARTGAKDSQSARLTLQFPRPKLPFGPPAGYITARWDLVTRLYELAIFAAEYGVVIRAARGVVGLTALFLTVFVPIVFLAGKETHLVYIHERRNLLRGMVLTKTLQHPRTPGTGVSAREQLRRREHDGLMRVFWPTDACKSDRPGVVVGWRNSTLDVFVVAILDDVHARDVEFHLKLGTFFRSCPHSPGRIYDVCGHSSMHVLGISNAPNPDAADPSWVRATTSLSSKRPTISCAKASSIQLILYDRPQPKRMQYISLDPIALALGDKGPTVEDSKIDGPEGEVEKQERKAKEVRRKLVEKLKLHTIANRVPSARDKALPKIVNQVNWSWELDQTLQKNVGRLGPRPKRSLSVSERVVESATTMRNYVLRQMWALFTMYLFPVIRRTFCLFLLGHRMIAEVLLIMLEFRAKPGGAALKDISATAQQIEIRLQQFCYWPMQYSTLRQRKMNWASVTTSHPDYIRFYNSLWLVANDVIIGMAVGSYIIEHADWVAAQIGGLLRTYTVEALQSSISWLMGWPAGLKLNGELASFLGDLFLWVIDYWSSCIDTLNPALRQLVWVIGFSSFAGASMPIAVFSDLLSVLTMHIYSFYLASARIYHWQLTILQSLFHLFRGKKHNVLRNRIDSCDYDLDQLLVGTILFTLLFFLLPTVVVFYLNFAVARMIIISMKAGFDTLLSCLNHFPLFALMLRVKDPSRLPVNPFDLQRHVPPVLADGPSHPKTLPFPPRAAVPVDGPVRAANQQEEPVQPAVQHAAGEEGNGVGDVAGGEHGAAAEEAVPAAPDPAAVEWREEGDWEWANEVVSLREVSRDHLEERGSAGPSEATVPATLQHHQRQQHSSVRRLREGPRRDVIVLRLPRASRREGPQPNTMDPKQRFYRHFQDSVAVLQDQIDQLESVSAVAGERQEAIDHVLAGMTKLQNEAADAADYTPSYDRRQYSEIIKGLQDKLNETVARVAPKTRFQFKRAGTGGVHVDMGAPENDPRLHPGSFARNALVPPPAEPSMEPAESDDTLGDLPKTSATRDYNKEISKPGLSGIRKPSFSMAKNIGISNQAGLHIILPSSAARATASGSLTDLRDCIVDMSVPTAQGKPFPGLALKDISNSLIVAGRVSGPVHITGISDSILVVAAQQVRIHECTNVDIYLHCSSHPIIEDCTGMRFAPLPKCYMTETDSATENQWDQVDDFKWLKAGHSPNWTTLSDAQVLDDEIWTKVVPGQPGASVGETLKKVGIPRR</sequence>
<evidence type="ECO:0000256" key="6">
    <source>
        <dbReference type="SAM" id="MobiDB-lite"/>
    </source>
</evidence>
<dbReference type="Pfam" id="PF16752">
    <property type="entry name" value="TBCC_N"/>
    <property type="match status" value="1"/>
</dbReference>
<evidence type="ECO:0000256" key="5">
    <source>
        <dbReference type="ARBA" id="ARBA00026055"/>
    </source>
</evidence>
<protein>
    <recommendedName>
        <fullName evidence="8">C-CAP/cofactor C-like domain-containing protein</fullName>
    </recommendedName>
</protein>
<evidence type="ECO:0000256" key="7">
    <source>
        <dbReference type="SAM" id="Phobius"/>
    </source>
</evidence>
<evidence type="ECO:0000313" key="9">
    <source>
        <dbReference type="EMBL" id="POR36142.1"/>
    </source>
</evidence>
<comment type="caution">
    <text evidence="9">The sequence shown here is derived from an EMBL/GenBank/DDBJ whole genome shotgun (WGS) entry which is preliminary data.</text>
</comment>
<name>A0A2S4L127_9HYPO</name>
<dbReference type="PROSITE" id="PS51329">
    <property type="entry name" value="C_CAP_COFACTOR_C"/>
    <property type="match status" value="1"/>
</dbReference>
<dbReference type="GO" id="GO:0005783">
    <property type="term" value="C:endoplasmic reticulum"/>
    <property type="evidence" value="ECO:0007669"/>
    <property type="project" value="TreeGrafter"/>
</dbReference>
<keyword evidence="10" id="KW-1185">Reference proteome</keyword>
<feature type="region of interest" description="Disordered" evidence="6">
    <location>
        <begin position="942"/>
        <end position="975"/>
    </location>
</feature>
<feature type="domain" description="C-CAP/cofactor C-like" evidence="8">
    <location>
        <begin position="1192"/>
        <end position="1318"/>
    </location>
</feature>
<dbReference type="InterPro" id="IPR038397">
    <property type="entry name" value="TBCC_N_sf"/>
</dbReference>
<dbReference type="Pfam" id="PF05254">
    <property type="entry name" value="UPF0203"/>
    <property type="match status" value="1"/>
</dbReference>
<keyword evidence="7" id="KW-1133">Transmembrane helix</keyword>
<dbReference type="InterPro" id="IPR012945">
    <property type="entry name" value="Tubulin-bd_cofactor_C_dom"/>
</dbReference>
<dbReference type="PANTHER" id="PTHR21329:SF3">
    <property type="entry name" value="PHOSPHATIDYLINOSITOL N-ACETYLGLUCOSAMINYLTRANSFERASE SUBUNIT Q"/>
    <property type="match status" value="1"/>
</dbReference>
<dbReference type="STRING" id="94208.A0A2S4L127"/>
<dbReference type="OrthoDB" id="70250at2759"/>
<feature type="transmembrane region" description="Helical" evidence="7">
    <location>
        <begin position="730"/>
        <end position="746"/>
    </location>
</feature>
<feature type="compositionally biased region" description="Basic residues" evidence="6">
    <location>
        <begin position="963"/>
        <end position="973"/>
    </location>
</feature>
<feature type="transmembrane region" description="Helical" evidence="7">
    <location>
        <begin position="505"/>
        <end position="526"/>
    </location>
</feature>
<dbReference type="InterPro" id="IPR006599">
    <property type="entry name" value="CARP_motif"/>
</dbReference>
<feature type="region of interest" description="Disordered" evidence="6">
    <location>
        <begin position="403"/>
        <end position="422"/>
    </location>
</feature>
<dbReference type="InterPro" id="IPR031925">
    <property type="entry name" value="TBCC_N"/>
</dbReference>
<dbReference type="PROSITE" id="PS51808">
    <property type="entry name" value="CHCH"/>
    <property type="match status" value="1"/>
</dbReference>
<dbReference type="Pfam" id="PF07986">
    <property type="entry name" value="TBCC"/>
    <property type="match status" value="1"/>
</dbReference>
<reference evidence="9 10" key="1">
    <citation type="submission" date="2018-01" db="EMBL/GenBank/DDBJ databases">
        <title>Harnessing the power of phylogenomics to disentangle the directionality and signatures of interkingdom host jumping in the parasitic fungal genus Tolypocladium.</title>
        <authorList>
            <person name="Quandt C.A."/>
            <person name="Patterson W."/>
            <person name="Spatafora J.W."/>
        </authorList>
    </citation>
    <scope>NUCLEOTIDE SEQUENCE [LARGE SCALE GENOMIC DNA]</scope>
    <source>
        <strain evidence="9 10">NRBC 100945</strain>
    </source>
</reference>
<evidence type="ECO:0000256" key="2">
    <source>
        <dbReference type="ARBA" id="ARBA00008848"/>
    </source>
</evidence>
<proteinExistence type="inferred from homology"/>
<keyword evidence="7" id="KW-0472">Membrane</keyword>
<feature type="transmembrane region" description="Helical" evidence="7">
    <location>
        <begin position="690"/>
        <end position="710"/>
    </location>
</feature>
<dbReference type="InterPro" id="IPR007720">
    <property type="entry name" value="PigQ/GPI1"/>
</dbReference>
<accession>A0A2S4L127</accession>
<comment type="subunit">
    <text evidence="5">Supercomplex made of cofactors A to E. Cofactors A and D function by capturing and stabilizing tubulin in a quasi-native conformation. Cofactor E binds to the cofactor D-tubulin complex; interaction with cofactor C then causes the release of tubulin polypeptides that are committed to the native state.</text>
</comment>
<gene>
    <name evidence="9" type="ORF">TPAR_03661</name>
</gene>
<evidence type="ECO:0000259" key="8">
    <source>
        <dbReference type="PROSITE" id="PS51329"/>
    </source>
</evidence>
<keyword evidence="3" id="KW-0007">Acetylation</keyword>
<dbReference type="PANTHER" id="PTHR21329">
    <property type="entry name" value="PHOSPHATIDYLINOSITOL N-ACETYLGLUCOSAMINYLTRANSFERASE SUBUNIT Q-RELATED"/>
    <property type="match status" value="1"/>
</dbReference>
<dbReference type="Proteomes" id="UP000237481">
    <property type="component" value="Unassembled WGS sequence"/>
</dbReference>
<evidence type="ECO:0000256" key="4">
    <source>
        <dbReference type="ARBA" id="ARBA00023157"/>
    </source>
</evidence>
<evidence type="ECO:0000256" key="1">
    <source>
        <dbReference type="ARBA" id="ARBA00006196"/>
    </source>
</evidence>
<dbReference type="SMART" id="SM00673">
    <property type="entry name" value="CARP"/>
    <property type="match status" value="1"/>
</dbReference>
<comment type="similarity">
    <text evidence="1">Belongs to the TRIAP1/MDM35 family.</text>
</comment>
<keyword evidence="4" id="KW-1015">Disulfide bond</keyword>
<dbReference type="InterPro" id="IPR016098">
    <property type="entry name" value="CAP/MinC_C"/>
</dbReference>
<dbReference type="EMBL" id="PKSG01000357">
    <property type="protein sequence ID" value="POR36142.1"/>
    <property type="molecule type" value="Genomic_DNA"/>
</dbReference>
<keyword evidence="7" id="KW-0812">Transmembrane</keyword>
<feature type="region of interest" description="Disordered" evidence="6">
    <location>
        <begin position="1107"/>
        <end position="1163"/>
    </location>
</feature>
<organism evidence="9 10">
    <name type="scientific">Tolypocladium paradoxum</name>
    <dbReference type="NCBI Taxonomy" id="94208"/>
    <lineage>
        <taxon>Eukaryota</taxon>
        <taxon>Fungi</taxon>
        <taxon>Dikarya</taxon>
        <taxon>Ascomycota</taxon>
        <taxon>Pezizomycotina</taxon>
        <taxon>Sordariomycetes</taxon>
        <taxon>Hypocreomycetidae</taxon>
        <taxon>Hypocreales</taxon>
        <taxon>Ophiocordycipitaceae</taxon>
        <taxon>Tolypocladium</taxon>
    </lineage>
</organism>
<dbReference type="GO" id="GO:0015631">
    <property type="term" value="F:tubulin binding"/>
    <property type="evidence" value="ECO:0007669"/>
    <property type="project" value="InterPro"/>
</dbReference>
<dbReference type="Gene3D" id="2.160.20.70">
    <property type="match status" value="1"/>
</dbReference>
<comment type="similarity">
    <text evidence="2">Belongs to the TBCC family.</text>
</comment>
<dbReference type="Gene3D" id="1.20.58.1250">
    <property type="entry name" value="Tubulin Binding Cofactor C, N-terminal domain"/>
    <property type="match status" value="1"/>
</dbReference>
<evidence type="ECO:0000313" key="10">
    <source>
        <dbReference type="Proteomes" id="UP000237481"/>
    </source>
</evidence>
<dbReference type="GO" id="GO:0006506">
    <property type="term" value="P:GPI anchor biosynthetic process"/>
    <property type="evidence" value="ECO:0007669"/>
    <property type="project" value="InterPro"/>
</dbReference>
<dbReference type="Pfam" id="PF05024">
    <property type="entry name" value="Gpi1"/>
    <property type="match status" value="1"/>
</dbReference>
<feature type="transmembrane region" description="Helical" evidence="7">
    <location>
        <begin position="767"/>
        <end position="791"/>
    </location>
</feature>